<sequence>MKRSRTTSLLLMGAAPLLFSACQREPEVRQGLYTSVDACARETGDKASCQEAFASAQKQASEQAPRYASQEQCKTDWGQDRCVEQRDSQGHSFIGPMMAGFFMSQMLGNRRGFNSAPAFQDRNRGWLRPTPGARPDTSNAFRAGNTGMTPITSAPNRAVTVSRGGFGARSSGRSSFGG</sequence>
<dbReference type="Pfam" id="PF06693">
    <property type="entry name" value="DUF1190"/>
    <property type="match status" value="1"/>
</dbReference>
<evidence type="ECO:0000256" key="1">
    <source>
        <dbReference type="SAM" id="MobiDB-lite"/>
    </source>
</evidence>
<name>G7UTJ4_PSEUP</name>
<dbReference type="AlphaFoldDB" id="G7UTJ4"/>
<feature type="compositionally biased region" description="Polar residues" evidence="1">
    <location>
        <begin position="136"/>
        <end position="155"/>
    </location>
</feature>
<reference evidence="3 4" key="1">
    <citation type="journal article" date="2012" name="J. Bacteriol.">
        <title>Complete Genome Sequence of the BTEX-Degrading Bacterium Pseudoxanthomonas spadix BD-a59.</title>
        <authorList>
            <person name="Lee S.H."/>
            <person name="Jin H.M."/>
            <person name="Lee H.J."/>
            <person name="Kim J.M."/>
            <person name="Jeon C.O."/>
        </authorList>
    </citation>
    <scope>NUCLEOTIDE SEQUENCE [LARGE SCALE GENOMIC DNA]</scope>
    <source>
        <strain evidence="3 4">BD-a59</strain>
    </source>
</reference>
<evidence type="ECO:0000313" key="4">
    <source>
        <dbReference type="Proteomes" id="UP000005870"/>
    </source>
</evidence>
<feature type="signal peptide" evidence="2">
    <location>
        <begin position="1"/>
        <end position="20"/>
    </location>
</feature>
<feature type="region of interest" description="Disordered" evidence="1">
    <location>
        <begin position="119"/>
        <end position="156"/>
    </location>
</feature>
<dbReference type="EMBL" id="CP003093">
    <property type="protein sequence ID" value="AER54895.1"/>
    <property type="molecule type" value="Genomic_DNA"/>
</dbReference>
<dbReference type="STRING" id="1045855.DSC_01210"/>
<evidence type="ECO:0000256" key="2">
    <source>
        <dbReference type="SAM" id="SignalP"/>
    </source>
</evidence>
<evidence type="ECO:0000313" key="3">
    <source>
        <dbReference type="EMBL" id="AER54895.1"/>
    </source>
</evidence>
<feature type="chain" id="PRO_5003504388" description="DUF1190 domain-containing protein" evidence="2">
    <location>
        <begin position="21"/>
        <end position="178"/>
    </location>
</feature>
<dbReference type="RefSeq" id="WP_014159073.1">
    <property type="nucleotide sequence ID" value="NC_016147.2"/>
</dbReference>
<dbReference type="Proteomes" id="UP000005870">
    <property type="component" value="Chromosome"/>
</dbReference>
<dbReference type="InterPro" id="IPR009576">
    <property type="entry name" value="Biofilm_formation_YgiB"/>
</dbReference>
<dbReference type="OrthoDB" id="7361974at2"/>
<dbReference type="KEGG" id="psd:DSC_01210"/>
<accession>G7UTJ4</accession>
<proteinExistence type="predicted"/>
<protein>
    <recommendedName>
        <fullName evidence="5">DUF1190 domain-containing protein</fullName>
    </recommendedName>
</protein>
<dbReference type="eggNOG" id="COG5463">
    <property type="taxonomic scope" value="Bacteria"/>
</dbReference>
<organism evidence="3 4">
    <name type="scientific">Pseudoxanthomonas spadix (strain BD-a59)</name>
    <dbReference type="NCBI Taxonomy" id="1045855"/>
    <lineage>
        <taxon>Bacteria</taxon>
        <taxon>Pseudomonadati</taxon>
        <taxon>Pseudomonadota</taxon>
        <taxon>Gammaproteobacteria</taxon>
        <taxon>Lysobacterales</taxon>
        <taxon>Lysobacteraceae</taxon>
        <taxon>Pseudoxanthomonas</taxon>
    </lineage>
</organism>
<gene>
    <name evidence="3" type="ordered locus">DSC_01210</name>
</gene>
<keyword evidence="4" id="KW-1185">Reference proteome</keyword>
<evidence type="ECO:0008006" key="5">
    <source>
        <dbReference type="Google" id="ProtNLM"/>
    </source>
</evidence>
<dbReference type="HOGENOM" id="CLU_095624_0_1_6"/>
<keyword evidence="2" id="KW-0732">Signal</keyword>
<dbReference type="PROSITE" id="PS51257">
    <property type="entry name" value="PROKAR_LIPOPROTEIN"/>
    <property type="match status" value="1"/>
</dbReference>